<evidence type="ECO:0000256" key="2">
    <source>
        <dbReference type="ARBA" id="ARBA00023235"/>
    </source>
</evidence>
<dbReference type="PANTHER" id="PTHR30345">
    <property type="entry name" value="RIBOSE-5-PHOSPHATE ISOMERASE B"/>
    <property type="match status" value="1"/>
</dbReference>
<dbReference type="NCBIfam" id="TIGR01120">
    <property type="entry name" value="rpiB"/>
    <property type="match status" value="1"/>
</dbReference>
<protein>
    <submittedName>
        <fullName evidence="4">Putative sugar phosphate isomerase YwlF</fullName>
        <ecNumber evidence="4">5.3.1.-</ecNumber>
    </submittedName>
</protein>
<evidence type="ECO:0000313" key="4">
    <source>
        <dbReference type="EMBL" id="TWU56211.1"/>
    </source>
</evidence>
<accession>A0A5C6F9M9</accession>
<gene>
    <name evidence="4" type="primary">ywlF</name>
    <name evidence="4" type="ORF">Poly59_25150</name>
</gene>
<evidence type="ECO:0000256" key="1">
    <source>
        <dbReference type="ARBA" id="ARBA00008754"/>
    </source>
</evidence>
<comment type="similarity">
    <text evidence="1">Belongs to the LacAB/RpiB family.</text>
</comment>
<dbReference type="GO" id="GO:0009052">
    <property type="term" value="P:pentose-phosphate shunt, non-oxidative branch"/>
    <property type="evidence" value="ECO:0007669"/>
    <property type="project" value="TreeGrafter"/>
</dbReference>
<comment type="caution">
    <text evidence="4">The sequence shown here is derived from an EMBL/GenBank/DDBJ whole genome shotgun (WGS) entry which is preliminary data.</text>
</comment>
<dbReference type="EMBL" id="SJPX01000002">
    <property type="protein sequence ID" value="TWU56211.1"/>
    <property type="molecule type" value="Genomic_DNA"/>
</dbReference>
<keyword evidence="5" id="KW-1185">Reference proteome</keyword>
<reference evidence="4 5" key="1">
    <citation type="submission" date="2019-02" db="EMBL/GenBank/DDBJ databases">
        <title>Deep-cultivation of Planctomycetes and their phenomic and genomic characterization uncovers novel biology.</title>
        <authorList>
            <person name="Wiegand S."/>
            <person name="Jogler M."/>
            <person name="Boedeker C."/>
            <person name="Pinto D."/>
            <person name="Vollmers J."/>
            <person name="Rivas-Marin E."/>
            <person name="Kohn T."/>
            <person name="Peeters S.H."/>
            <person name="Heuer A."/>
            <person name="Rast P."/>
            <person name="Oberbeckmann S."/>
            <person name="Bunk B."/>
            <person name="Jeske O."/>
            <person name="Meyerdierks A."/>
            <person name="Storesund J.E."/>
            <person name="Kallscheuer N."/>
            <person name="Luecker S."/>
            <person name="Lage O.M."/>
            <person name="Pohl T."/>
            <person name="Merkel B.J."/>
            <person name="Hornburger P."/>
            <person name="Mueller R.-W."/>
            <person name="Bruemmer F."/>
            <person name="Labrenz M."/>
            <person name="Spormann A.M."/>
            <person name="Op Den Camp H."/>
            <person name="Overmann J."/>
            <person name="Amann R."/>
            <person name="Jetten M.S.M."/>
            <person name="Mascher T."/>
            <person name="Medema M.H."/>
            <person name="Devos D.P."/>
            <person name="Kaster A.-K."/>
            <person name="Ovreas L."/>
            <person name="Rohde M."/>
            <person name="Galperin M.Y."/>
            <person name="Jogler C."/>
        </authorList>
    </citation>
    <scope>NUCLEOTIDE SEQUENCE [LARGE SCALE GENOMIC DNA]</scope>
    <source>
        <strain evidence="4 5">Poly59</strain>
    </source>
</reference>
<dbReference type="PANTHER" id="PTHR30345:SF0">
    <property type="entry name" value="DNA DAMAGE-REPAIR_TOLERATION PROTEIN DRT102"/>
    <property type="match status" value="1"/>
</dbReference>
<dbReference type="GO" id="GO:0004751">
    <property type="term" value="F:ribose-5-phosphate isomerase activity"/>
    <property type="evidence" value="ECO:0007669"/>
    <property type="project" value="TreeGrafter"/>
</dbReference>
<keyword evidence="2 4" id="KW-0413">Isomerase</keyword>
<sequence>MEGVVLKIAIGSDHRGVKIKDRLVQNLTAAGFPVIDVGTHGDAAVDYPDIAQAVAQQVSHGDVDRGILICGTGIGMSIAANKFAGVRAASCYDEVMVEISRRHNDVNILCLPGDMIGDRPIDDLIRMWLNTEFDGGRHAVRIQKIGNIEQGSKPVVPVDAVSPPSS</sequence>
<dbReference type="GO" id="GO:0019316">
    <property type="term" value="P:D-allose catabolic process"/>
    <property type="evidence" value="ECO:0007669"/>
    <property type="project" value="TreeGrafter"/>
</dbReference>
<organism evidence="4 5">
    <name type="scientific">Rubripirellula reticaptiva</name>
    <dbReference type="NCBI Taxonomy" id="2528013"/>
    <lineage>
        <taxon>Bacteria</taxon>
        <taxon>Pseudomonadati</taxon>
        <taxon>Planctomycetota</taxon>
        <taxon>Planctomycetia</taxon>
        <taxon>Pirellulales</taxon>
        <taxon>Pirellulaceae</taxon>
        <taxon>Rubripirellula</taxon>
    </lineage>
</organism>
<dbReference type="Gene3D" id="3.40.1400.10">
    <property type="entry name" value="Sugar-phosphate isomerase, RpiB/LacA/LacB"/>
    <property type="match status" value="1"/>
</dbReference>
<dbReference type="InterPro" id="IPR003500">
    <property type="entry name" value="RpiB_LacA_LacB"/>
</dbReference>
<dbReference type="Pfam" id="PF02502">
    <property type="entry name" value="LacAB_rpiB"/>
    <property type="match status" value="1"/>
</dbReference>
<dbReference type="Proteomes" id="UP000317977">
    <property type="component" value="Unassembled WGS sequence"/>
</dbReference>
<dbReference type="RefSeq" id="WP_146534241.1">
    <property type="nucleotide sequence ID" value="NZ_SJPX01000002.1"/>
</dbReference>
<dbReference type="InterPro" id="IPR036569">
    <property type="entry name" value="RpiB_LacA_LacB_sf"/>
</dbReference>
<dbReference type="NCBIfam" id="NF004051">
    <property type="entry name" value="PRK05571.1"/>
    <property type="match status" value="1"/>
</dbReference>
<dbReference type="OrthoDB" id="1778624at2"/>
<dbReference type="AlphaFoldDB" id="A0A5C6F9M9"/>
<evidence type="ECO:0000256" key="3">
    <source>
        <dbReference type="PIRSR" id="PIRSR005384-1"/>
    </source>
</evidence>
<proteinExistence type="inferred from homology"/>
<feature type="active site" description="Proton acceptor" evidence="3">
    <location>
        <position position="70"/>
    </location>
</feature>
<dbReference type="NCBIfam" id="TIGR00689">
    <property type="entry name" value="rpiB_lacA_lacB"/>
    <property type="match status" value="1"/>
</dbReference>
<dbReference type="SUPFAM" id="SSF89623">
    <property type="entry name" value="Ribose/Galactose isomerase RpiB/AlsB"/>
    <property type="match status" value="1"/>
</dbReference>
<name>A0A5C6F9M9_9BACT</name>
<feature type="active site" description="Proton donor" evidence="3">
    <location>
        <position position="103"/>
    </location>
</feature>
<dbReference type="InterPro" id="IPR004785">
    <property type="entry name" value="RpiB"/>
</dbReference>
<dbReference type="PIRSF" id="PIRSF005384">
    <property type="entry name" value="RpiB_LacA_B"/>
    <property type="match status" value="1"/>
</dbReference>
<evidence type="ECO:0000313" key="5">
    <source>
        <dbReference type="Proteomes" id="UP000317977"/>
    </source>
</evidence>
<dbReference type="EC" id="5.3.1.-" evidence="4"/>